<dbReference type="OrthoDB" id="3946750at2759"/>
<dbReference type="AlphaFoldDB" id="A0A2C5XJA7"/>
<feature type="compositionally biased region" description="Polar residues" evidence="1">
    <location>
        <begin position="131"/>
        <end position="142"/>
    </location>
</feature>
<dbReference type="STRING" id="2004952.A0A2C5XJA7"/>
<feature type="compositionally biased region" description="Basic and acidic residues" evidence="1">
    <location>
        <begin position="491"/>
        <end position="503"/>
    </location>
</feature>
<keyword evidence="3" id="KW-1185">Reference proteome</keyword>
<name>A0A2C5XJA7_9HYPO</name>
<feature type="region of interest" description="Disordered" evidence="1">
    <location>
        <begin position="475"/>
        <end position="543"/>
    </location>
</feature>
<feature type="compositionally biased region" description="Basic and acidic residues" evidence="1">
    <location>
        <begin position="174"/>
        <end position="184"/>
    </location>
</feature>
<feature type="region of interest" description="Disordered" evidence="1">
    <location>
        <begin position="155"/>
        <end position="226"/>
    </location>
</feature>
<feature type="region of interest" description="Disordered" evidence="1">
    <location>
        <begin position="308"/>
        <end position="404"/>
    </location>
</feature>
<dbReference type="Proteomes" id="UP000226431">
    <property type="component" value="Unassembled WGS sequence"/>
</dbReference>
<accession>A0A2C5XJA7</accession>
<proteinExistence type="predicted"/>
<feature type="region of interest" description="Disordered" evidence="1">
    <location>
        <begin position="658"/>
        <end position="691"/>
    </location>
</feature>
<dbReference type="EMBL" id="NJES01000272">
    <property type="protein sequence ID" value="PHH74459.1"/>
    <property type="molecule type" value="Genomic_DNA"/>
</dbReference>
<protein>
    <submittedName>
        <fullName evidence="2">Uncharacterized protein</fullName>
    </submittedName>
</protein>
<sequence length="731" mass="80437">MLAAAATPSSRARLGTMTHRCYGQSPAALTAIVAVASKQTRNFRCRSWPPRVRSYWYAETSSRWERFFPVNTDGDVGNRLRYTRFKAEKLASLCGLLQDHRFMSQTSAVQSAKTPQHQSFIDPITNRRISKNSPSVNSQKSSIEAKVARQVKLQYEPGTAAEQPSGGYEDLDDYKEPITWKEPDGLPDPPPEDLTKNYDDLDQYGPVKWQEPDGLPEPNAEDKSKNYKDLKEYKAPFVADDAVLSAYEKEQQTAQQAKKLPHNDQAKEYKDLGEYGPTYWHEPDGLMEVSAEDLSKKYEDLRNYETRYGSATPVPDNRAKDSCSTHDGPTKKCRSPPDYAAAGVGVSGKGQGFKQAKGKYQDAYNQPGAEPSIRTGLNSGSTPRDAVTPLRPWSPGTDTLGEPSTVAYVADMGRSVRPSEESKRIEMQRAKSEYEMKWDAAWMEAQEALSQAKKTVRLTGNYTRDFPEEFAASWSTAHSPSKSTLYPHTNPEAESHKPARDEAEPSSMDESFPSEEAAGKAPRLEPALHRERQSKRLEADPYSMEPQGLETSYAEECGRSSGRRPMVKFLGGEGTVSEWEVVYKILAYDGVTGMVQEMDVSWRTDEKPRPISPAKIIPRLSHTSKLLPHMASLHAQGYDLASGRGDVVVLQKVLDGKQSDGSVTGKTTSSTGFAGGRGGGDAVARPRGRSLDGGHEEAMLAMLAAEAGFGVEAGLPFAGAVLGGDRRVLIL</sequence>
<feature type="compositionally biased region" description="Polar residues" evidence="1">
    <location>
        <begin position="475"/>
        <end position="487"/>
    </location>
</feature>
<feature type="compositionally biased region" description="Basic and acidic residues" evidence="1">
    <location>
        <begin position="522"/>
        <end position="539"/>
    </location>
</feature>
<feature type="compositionally biased region" description="Basic and acidic residues" evidence="1">
    <location>
        <begin position="317"/>
        <end position="330"/>
    </location>
</feature>
<feature type="compositionally biased region" description="Low complexity" evidence="1">
    <location>
        <begin position="659"/>
        <end position="672"/>
    </location>
</feature>
<evidence type="ECO:0000313" key="2">
    <source>
        <dbReference type="EMBL" id="PHH74459.1"/>
    </source>
</evidence>
<feature type="region of interest" description="Disordered" evidence="1">
    <location>
        <begin position="111"/>
        <end position="143"/>
    </location>
</feature>
<reference evidence="2 3" key="1">
    <citation type="submission" date="2017-06" db="EMBL/GenBank/DDBJ databases">
        <title>Ant-infecting Ophiocordyceps genomes reveal a high diversity of potential behavioral manipulation genes and a possible major role for enterotoxins.</title>
        <authorList>
            <person name="De Bekker C."/>
            <person name="Evans H.C."/>
            <person name="Brachmann A."/>
            <person name="Hughes D.P."/>
        </authorList>
    </citation>
    <scope>NUCLEOTIDE SEQUENCE [LARGE SCALE GENOMIC DNA]</scope>
    <source>
        <strain evidence="2 3">Map16</strain>
    </source>
</reference>
<evidence type="ECO:0000256" key="1">
    <source>
        <dbReference type="SAM" id="MobiDB-lite"/>
    </source>
</evidence>
<evidence type="ECO:0000313" key="3">
    <source>
        <dbReference type="Proteomes" id="UP000226431"/>
    </source>
</evidence>
<organism evidence="2 3">
    <name type="scientific">Ophiocordyceps camponoti-rufipedis</name>
    <dbReference type="NCBI Taxonomy" id="2004952"/>
    <lineage>
        <taxon>Eukaryota</taxon>
        <taxon>Fungi</taxon>
        <taxon>Dikarya</taxon>
        <taxon>Ascomycota</taxon>
        <taxon>Pezizomycotina</taxon>
        <taxon>Sordariomycetes</taxon>
        <taxon>Hypocreomycetidae</taxon>
        <taxon>Hypocreales</taxon>
        <taxon>Ophiocordycipitaceae</taxon>
        <taxon>Ophiocordyceps</taxon>
    </lineage>
</organism>
<comment type="caution">
    <text evidence="2">The sequence shown here is derived from an EMBL/GenBank/DDBJ whole genome shotgun (WGS) entry which is preliminary data.</text>
</comment>
<gene>
    <name evidence="2" type="ORF">CDD80_3068</name>
</gene>